<comment type="pathway">
    <text evidence="3 9">Cofactor biosynthesis; tetrahydrofolate biosynthesis; 7,8-dihydrofolate from 2-amino-4-hydroxy-6-hydroxymethyl-7,8-dihydropteridine diphosphate and 4-aminobenzoate: step 1/2.</text>
</comment>
<evidence type="ECO:0000256" key="8">
    <source>
        <dbReference type="ARBA" id="ARBA00022909"/>
    </source>
</evidence>
<dbReference type="SUPFAM" id="SSF51717">
    <property type="entry name" value="Dihydropteroate synthetase-like"/>
    <property type="match status" value="1"/>
</dbReference>
<evidence type="ECO:0000256" key="9">
    <source>
        <dbReference type="RuleBase" id="RU361205"/>
    </source>
</evidence>
<dbReference type="PROSITE" id="PS50972">
    <property type="entry name" value="PTERIN_BINDING"/>
    <property type="match status" value="1"/>
</dbReference>
<dbReference type="PROSITE" id="PS00792">
    <property type="entry name" value="DHPS_1"/>
    <property type="match status" value="1"/>
</dbReference>
<dbReference type="Gene3D" id="3.20.20.20">
    <property type="entry name" value="Dihydropteroate synthase-like"/>
    <property type="match status" value="1"/>
</dbReference>
<evidence type="ECO:0000313" key="12">
    <source>
        <dbReference type="Proteomes" id="UP000707352"/>
    </source>
</evidence>
<dbReference type="PROSITE" id="PS00793">
    <property type="entry name" value="DHPS_2"/>
    <property type="match status" value="1"/>
</dbReference>
<comment type="catalytic activity">
    <reaction evidence="1">
        <text>(7,8-dihydropterin-6-yl)methyl diphosphate + 4-aminobenzoate = 7,8-dihydropteroate + diphosphate</text>
        <dbReference type="Rhea" id="RHEA:19949"/>
        <dbReference type="ChEBI" id="CHEBI:17836"/>
        <dbReference type="ChEBI" id="CHEBI:17839"/>
        <dbReference type="ChEBI" id="CHEBI:33019"/>
        <dbReference type="ChEBI" id="CHEBI:72950"/>
        <dbReference type="EC" id="2.5.1.15"/>
    </reaction>
</comment>
<dbReference type="PANTHER" id="PTHR20941">
    <property type="entry name" value="FOLATE SYNTHESIS PROTEINS"/>
    <property type="match status" value="1"/>
</dbReference>
<comment type="similarity">
    <text evidence="9">Belongs to the DHPS family.</text>
</comment>
<evidence type="ECO:0000256" key="2">
    <source>
        <dbReference type="ARBA" id="ARBA00001946"/>
    </source>
</evidence>
<comment type="caution">
    <text evidence="11">The sequence shown here is derived from an EMBL/GenBank/DDBJ whole genome shotgun (WGS) entry which is preliminary data.</text>
</comment>
<keyword evidence="6 9" id="KW-0479">Metal-binding</keyword>
<dbReference type="GO" id="GO:0004156">
    <property type="term" value="F:dihydropteroate synthase activity"/>
    <property type="evidence" value="ECO:0007669"/>
    <property type="project" value="UniProtKB-EC"/>
</dbReference>
<dbReference type="Pfam" id="PF00809">
    <property type="entry name" value="Pterin_bind"/>
    <property type="match status" value="1"/>
</dbReference>
<dbReference type="Proteomes" id="UP000707352">
    <property type="component" value="Unassembled WGS sequence"/>
</dbReference>
<evidence type="ECO:0000256" key="4">
    <source>
        <dbReference type="ARBA" id="ARBA00012458"/>
    </source>
</evidence>
<dbReference type="NCBIfam" id="TIGR01496">
    <property type="entry name" value="DHPS"/>
    <property type="match status" value="1"/>
</dbReference>
<comment type="cofactor">
    <cofactor evidence="2 9">
        <name>Mg(2+)</name>
        <dbReference type="ChEBI" id="CHEBI:18420"/>
    </cofactor>
</comment>
<proteinExistence type="inferred from homology"/>
<dbReference type="InterPro" id="IPR006390">
    <property type="entry name" value="DHP_synth_dom"/>
</dbReference>
<dbReference type="RefSeq" id="WP_167673268.1">
    <property type="nucleotide sequence ID" value="NZ_JAATJS010000003.1"/>
</dbReference>
<evidence type="ECO:0000259" key="10">
    <source>
        <dbReference type="PROSITE" id="PS50972"/>
    </source>
</evidence>
<keyword evidence="7 9" id="KW-0460">Magnesium</keyword>
<keyword evidence="5 9" id="KW-0808">Transferase</keyword>
<reference evidence="11 12" key="1">
    <citation type="submission" date="2020-03" db="EMBL/GenBank/DDBJ databases">
        <title>The genome sequence of Microvirga sp. c23x22.</title>
        <authorList>
            <person name="Zhang X."/>
        </authorList>
    </citation>
    <scope>NUCLEOTIDE SEQUENCE [LARGE SCALE GENOMIC DNA]</scope>
    <source>
        <strain evidence="12">c23x22</strain>
    </source>
</reference>
<dbReference type="InterPro" id="IPR011005">
    <property type="entry name" value="Dihydropteroate_synth-like_sf"/>
</dbReference>
<name>A0ABX0VCA3_9HYPH</name>
<organism evidence="11 12">
    <name type="scientific">Microvirga terricola</name>
    <dbReference type="NCBI Taxonomy" id="2719797"/>
    <lineage>
        <taxon>Bacteria</taxon>
        <taxon>Pseudomonadati</taxon>
        <taxon>Pseudomonadota</taxon>
        <taxon>Alphaproteobacteria</taxon>
        <taxon>Hyphomicrobiales</taxon>
        <taxon>Methylobacteriaceae</taxon>
        <taxon>Microvirga</taxon>
    </lineage>
</organism>
<accession>A0ABX0VCA3</accession>
<dbReference type="CDD" id="cd00739">
    <property type="entry name" value="DHPS"/>
    <property type="match status" value="1"/>
</dbReference>
<keyword evidence="8 9" id="KW-0289">Folate biosynthesis</keyword>
<feature type="domain" description="Pterin-binding" evidence="10">
    <location>
        <begin position="16"/>
        <end position="265"/>
    </location>
</feature>
<evidence type="ECO:0000313" key="11">
    <source>
        <dbReference type="EMBL" id="NIX77133.1"/>
    </source>
</evidence>
<evidence type="ECO:0000256" key="1">
    <source>
        <dbReference type="ARBA" id="ARBA00000012"/>
    </source>
</evidence>
<evidence type="ECO:0000256" key="7">
    <source>
        <dbReference type="ARBA" id="ARBA00022842"/>
    </source>
</evidence>
<dbReference type="InterPro" id="IPR000489">
    <property type="entry name" value="Pterin-binding_dom"/>
</dbReference>
<evidence type="ECO:0000256" key="3">
    <source>
        <dbReference type="ARBA" id="ARBA00004763"/>
    </source>
</evidence>
<dbReference type="EMBL" id="JAATJS010000003">
    <property type="protein sequence ID" value="NIX77133.1"/>
    <property type="molecule type" value="Genomic_DNA"/>
</dbReference>
<dbReference type="PANTHER" id="PTHR20941:SF1">
    <property type="entry name" value="FOLIC ACID SYNTHESIS PROTEIN FOL1"/>
    <property type="match status" value="1"/>
</dbReference>
<evidence type="ECO:0000256" key="5">
    <source>
        <dbReference type="ARBA" id="ARBA00022679"/>
    </source>
</evidence>
<gene>
    <name evidence="11" type="primary">folP</name>
    <name evidence="11" type="ORF">HB375_10970</name>
</gene>
<keyword evidence="12" id="KW-1185">Reference proteome</keyword>
<dbReference type="InterPro" id="IPR045031">
    <property type="entry name" value="DHP_synth-like"/>
</dbReference>
<protein>
    <recommendedName>
        <fullName evidence="4 9">Dihydropteroate synthase</fullName>
        <shortName evidence="9">DHPS</shortName>
        <ecNumber evidence="4 9">2.5.1.15</ecNumber>
    </recommendedName>
    <alternativeName>
        <fullName evidence="9">Dihydropteroate pyrophosphorylase</fullName>
    </alternativeName>
</protein>
<sequence>MIERLKDLVRNLGSRTYVMGVLNVTPDSFSDGGLFADHAAALEHAQDMEREGADIIDIGGESTRPGYVPVGVEEEQRRVLPIIRDLAPLLNVPISIDSYRAETARAALQAGATIVNDIWGLQRDSDMAAVVADHGALAVVMHNRAEVDPSLDIVADMLRFFDHSLALARRAGIPDHHVILDPGIGFGKTADQNLEALRRLPELKALGFPLLVGASRKSVLSRFYDPGVPPRDRLFGTLGAHVAAVSRGADIIRAHDVRAHVEACRVADILLRGQP</sequence>
<comment type="function">
    <text evidence="9">Catalyzes the condensation of para-aminobenzoate (pABA) with 6-hydroxymethyl-7,8-dihydropterin diphosphate (DHPt-PP) to form 7,8-dihydropteroate (H2Pte), the immediate precursor of folate derivatives.</text>
</comment>
<evidence type="ECO:0000256" key="6">
    <source>
        <dbReference type="ARBA" id="ARBA00022723"/>
    </source>
</evidence>
<dbReference type="EC" id="2.5.1.15" evidence="4 9"/>